<evidence type="ECO:0000256" key="2">
    <source>
        <dbReference type="SAM" id="Phobius"/>
    </source>
</evidence>
<gene>
    <name evidence="3" type="ORF">SAMN05421879_101312</name>
</gene>
<keyword evidence="2" id="KW-0472">Membrane</keyword>
<keyword evidence="2" id="KW-0812">Transmembrane</keyword>
<organism evidence="3 4">
    <name type="scientific">Ornithinimicrobium cerasi</name>
    <dbReference type="NCBI Taxonomy" id="2248773"/>
    <lineage>
        <taxon>Bacteria</taxon>
        <taxon>Bacillati</taxon>
        <taxon>Actinomycetota</taxon>
        <taxon>Actinomycetes</taxon>
        <taxon>Micrococcales</taxon>
        <taxon>Ornithinimicrobiaceae</taxon>
        <taxon>Ornithinimicrobium</taxon>
    </lineage>
</organism>
<name>A0A285VCF2_9MICO</name>
<accession>A0A285VCF2</accession>
<dbReference type="EMBL" id="OBQK01000001">
    <property type="protein sequence ID" value="SOC51795.1"/>
    <property type="molecule type" value="Genomic_DNA"/>
</dbReference>
<evidence type="ECO:0008006" key="5">
    <source>
        <dbReference type="Google" id="ProtNLM"/>
    </source>
</evidence>
<dbReference type="Pfam" id="PF13829">
    <property type="entry name" value="DUF4191"/>
    <property type="match status" value="1"/>
</dbReference>
<protein>
    <recommendedName>
        <fullName evidence="5">DUF4191 domain-containing protein</fullName>
    </recommendedName>
</protein>
<feature type="transmembrane region" description="Helical" evidence="2">
    <location>
        <begin position="76"/>
        <end position="95"/>
    </location>
</feature>
<reference evidence="4" key="1">
    <citation type="submission" date="2017-08" db="EMBL/GenBank/DDBJ databases">
        <authorList>
            <person name="Varghese N."/>
            <person name="Submissions S."/>
        </authorList>
    </citation>
    <scope>NUCLEOTIDE SEQUENCE [LARGE SCALE GENOMIC DNA]</scope>
    <source>
        <strain evidence="4">USBA17B2</strain>
    </source>
</reference>
<feature type="compositionally biased region" description="Basic residues" evidence="1">
    <location>
        <begin position="254"/>
        <end position="263"/>
    </location>
</feature>
<feature type="region of interest" description="Disordered" evidence="1">
    <location>
        <begin position="236"/>
        <end position="263"/>
    </location>
</feature>
<feature type="transmembrane region" description="Helical" evidence="2">
    <location>
        <begin position="50"/>
        <end position="70"/>
    </location>
</feature>
<dbReference type="RefSeq" id="WP_097186512.1">
    <property type="nucleotide sequence ID" value="NZ_OBQK01000001.1"/>
</dbReference>
<sequence length="263" mass="28343">MSTSTTPAGDAPQKKGLFGRRKKVKDPKKPGQIAQIRQVFAMTRKADPSAVWWMLLAALAVMVVAVLIGLWLDQLIYLIILGLPLALLAAVLILGRKAERAAFAQIEGQPGATSAVLGQLRRGWYYDQEPVAAEAGGTMRGMRDLHNAAMVFRAVGKPGVVLLAEGPKGAAQRLVTAERRKVARVVGDEVPVHTVMVGTGEGLVPLRQVVKTVKGFPKKLTNDEAAVIQQRMKALGGRNRPPIPAGMDPSRTPRMSRKALRGR</sequence>
<feature type="compositionally biased region" description="Basic residues" evidence="1">
    <location>
        <begin position="17"/>
        <end position="26"/>
    </location>
</feature>
<keyword evidence="2" id="KW-1133">Transmembrane helix</keyword>
<evidence type="ECO:0000256" key="1">
    <source>
        <dbReference type="SAM" id="MobiDB-lite"/>
    </source>
</evidence>
<evidence type="ECO:0000313" key="4">
    <source>
        <dbReference type="Proteomes" id="UP000219688"/>
    </source>
</evidence>
<dbReference type="STRING" id="1122622.GCA_000421185_01745"/>
<proteinExistence type="predicted"/>
<evidence type="ECO:0000313" key="3">
    <source>
        <dbReference type="EMBL" id="SOC51795.1"/>
    </source>
</evidence>
<feature type="region of interest" description="Disordered" evidence="1">
    <location>
        <begin position="1"/>
        <end position="29"/>
    </location>
</feature>
<dbReference type="Proteomes" id="UP000219688">
    <property type="component" value="Unassembled WGS sequence"/>
</dbReference>
<dbReference type="AlphaFoldDB" id="A0A285VCF2"/>
<dbReference type="InterPro" id="IPR025445">
    <property type="entry name" value="DUF4191"/>
</dbReference>
<keyword evidence="4" id="KW-1185">Reference proteome</keyword>